<evidence type="ECO:0000313" key="4">
    <source>
        <dbReference type="EnsemblPlants" id="OBART06G01690.1"/>
    </source>
</evidence>
<dbReference type="GO" id="GO:0016491">
    <property type="term" value="F:oxidoreductase activity"/>
    <property type="evidence" value="ECO:0007669"/>
    <property type="project" value="UniProtKB-KW"/>
</dbReference>
<protein>
    <submittedName>
        <fullName evidence="4">Uncharacterized protein</fullName>
    </submittedName>
</protein>
<dbReference type="InterPro" id="IPR036291">
    <property type="entry name" value="NAD(P)-bd_dom_sf"/>
</dbReference>
<dbReference type="PRINTS" id="PR00081">
    <property type="entry name" value="GDHRDH"/>
</dbReference>
<name>A0A0D3GCA5_9ORYZ</name>
<dbReference type="PRINTS" id="PR00080">
    <property type="entry name" value="SDRFAMILY"/>
</dbReference>
<dbReference type="AlphaFoldDB" id="A0A0D3GCA5"/>
<accession>A0A0D3GCA5</accession>
<dbReference type="SUPFAM" id="SSF51735">
    <property type="entry name" value="NAD(P)-binding Rossmann-fold domains"/>
    <property type="match status" value="2"/>
</dbReference>
<dbReference type="EnsemblPlants" id="OBART06G01690.1">
    <property type="protein sequence ID" value="OBART06G01690.1"/>
    <property type="gene ID" value="OBART06G01690"/>
</dbReference>
<dbReference type="PaxDb" id="65489-OBART06G01690.1"/>
<dbReference type="Gramene" id="OBART06G01690.1">
    <property type="protein sequence ID" value="OBART06G01690.1"/>
    <property type="gene ID" value="OBART06G01690"/>
</dbReference>
<dbReference type="eggNOG" id="KOG1208">
    <property type="taxonomic scope" value="Eukaryota"/>
</dbReference>
<proteinExistence type="inferred from homology"/>
<dbReference type="STRING" id="65489.A0A0D3GCA5"/>
<evidence type="ECO:0000313" key="5">
    <source>
        <dbReference type="Proteomes" id="UP000026960"/>
    </source>
</evidence>
<dbReference type="Pfam" id="PF00106">
    <property type="entry name" value="adh_short"/>
    <property type="match status" value="1"/>
</dbReference>
<evidence type="ECO:0000256" key="3">
    <source>
        <dbReference type="RuleBase" id="RU000363"/>
    </source>
</evidence>
<dbReference type="Proteomes" id="UP000026960">
    <property type="component" value="Chromosome 6"/>
</dbReference>
<keyword evidence="5" id="KW-1185">Reference proteome</keyword>
<evidence type="ECO:0000256" key="1">
    <source>
        <dbReference type="ARBA" id="ARBA00006484"/>
    </source>
</evidence>
<dbReference type="PANTHER" id="PTHR24320">
    <property type="entry name" value="RETINOL DEHYDROGENASE"/>
    <property type="match status" value="1"/>
</dbReference>
<dbReference type="Gene3D" id="3.40.50.720">
    <property type="entry name" value="NAD(P)-binding Rossmann-like Domain"/>
    <property type="match status" value="2"/>
</dbReference>
<dbReference type="PANTHER" id="PTHR24320:SF270">
    <property type="entry name" value="OS06G0129100 PROTEIN"/>
    <property type="match status" value="1"/>
</dbReference>
<evidence type="ECO:0000256" key="2">
    <source>
        <dbReference type="ARBA" id="ARBA00023002"/>
    </source>
</evidence>
<reference evidence="4" key="1">
    <citation type="journal article" date="2009" name="Rice">
        <title>De Novo Next Generation Sequencing of Plant Genomes.</title>
        <authorList>
            <person name="Rounsley S."/>
            <person name="Marri P.R."/>
            <person name="Yu Y."/>
            <person name="He R."/>
            <person name="Sisneros N."/>
            <person name="Goicoechea J.L."/>
            <person name="Lee S.J."/>
            <person name="Angelova A."/>
            <person name="Kudrna D."/>
            <person name="Luo M."/>
            <person name="Affourtit J."/>
            <person name="Desany B."/>
            <person name="Knight J."/>
            <person name="Niazi F."/>
            <person name="Egholm M."/>
            <person name="Wing R.A."/>
        </authorList>
    </citation>
    <scope>NUCLEOTIDE SEQUENCE [LARGE SCALE GENOMIC DNA]</scope>
    <source>
        <strain evidence="4">cv. IRGC 105608</strain>
    </source>
</reference>
<comment type="similarity">
    <text evidence="1 3">Belongs to the short-chain dehydrogenases/reductases (SDR) family.</text>
</comment>
<reference evidence="4" key="2">
    <citation type="submission" date="2015-03" db="UniProtKB">
        <authorList>
            <consortium name="EnsemblPlants"/>
        </authorList>
    </citation>
    <scope>IDENTIFICATION</scope>
</reference>
<sequence>MPLDLSSLASVRRFVARFLALGLPLNLLINNAGKFADRFALSDDGVEMTFATNYLGHFLLTKLLMEKMAETAAATDVEGRIVNVSSTIHSWFAGDDAVGYIDAVTRRKIPYDPTRAYALSKLANVLHTRALADRLKEMKANVTANCVHPGIVRTRLIRERDGLVTNTVFFLASKLLKTIPQAAATTCYVAVHPAVAGVSGKYFADCNEASPSRLGSNADEAAKLWRFSDEVAAEEKEESVHAGSFRLQVQSSNADRHFLLTKLLMEKMAETAAATDVEGRIVNVSSTIHSWFAGDDAVGYIDAVTRRKIPYDPTRAYALSKLANVLHTRALADRLKEMKANVTANCVHPGIVRTRLIRERDGLVTNTVFFLASKLLKTIPQAAATTCYVAVHPAVAGVSGKYFADCNEASPSRLGSNADEAAKLWRFSDEVAAEEKEESVHAGSFRLQVQSSNADRGLAFA</sequence>
<keyword evidence="2" id="KW-0560">Oxidoreductase</keyword>
<organism evidence="4">
    <name type="scientific">Oryza barthii</name>
    <dbReference type="NCBI Taxonomy" id="65489"/>
    <lineage>
        <taxon>Eukaryota</taxon>
        <taxon>Viridiplantae</taxon>
        <taxon>Streptophyta</taxon>
        <taxon>Embryophyta</taxon>
        <taxon>Tracheophyta</taxon>
        <taxon>Spermatophyta</taxon>
        <taxon>Magnoliopsida</taxon>
        <taxon>Liliopsida</taxon>
        <taxon>Poales</taxon>
        <taxon>Poaceae</taxon>
        <taxon>BOP clade</taxon>
        <taxon>Oryzoideae</taxon>
        <taxon>Oryzeae</taxon>
        <taxon>Oryzinae</taxon>
        <taxon>Oryza</taxon>
    </lineage>
</organism>
<dbReference type="HOGENOM" id="CLU_593649_0_0_1"/>
<dbReference type="InterPro" id="IPR002347">
    <property type="entry name" value="SDR_fam"/>
</dbReference>